<name>A0AAC9GHE9_9FLAO</name>
<accession>A0AAC9GHE9</accession>
<dbReference type="AlphaFoldDB" id="A0AAC9GHE9"/>
<feature type="signal peptide" evidence="1">
    <location>
        <begin position="1"/>
        <end position="20"/>
    </location>
</feature>
<evidence type="ECO:0000313" key="3">
    <source>
        <dbReference type="Proteomes" id="UP000093276"/>
    </source>
</evidence>
<keyword evidence="1" id="KW-0732">Signal</keyword>
<feature type="chain" id="PRO_5041965276" evidence="1">
    <location>
        <begin position="21"/>
        <end position="254"/>
    </location>
</feature>
<dbReference type="GeneID" id="32306979"/>
<gene>
    <name evidence="2" type="ORF">BB050_01088</name>
</gene>
<dbReference type="KEGG" id="fjg:BB050_01088"/>
<reference evidence="2 3" key="1">
    <citation type="submission" date="2016-08" db="EMBL/GenBank/DDBJ databases">
        <title>Complete genome sequence of Flavobacterium johnsoniae strain GSE09, a volatile-producing biocontrol agent isolated from cucumber (Cucumis sativus).</title>
        <authorList>
            <person name="Jeong J.-J."/>
            <person name="Oh J.Y."/>
            <person name="Jim Y.J."/>
            <person name="Sang M.K."/>
            <person name="Kim K.D."/>
        </authorList>
    </citation>
    <scope>NUCLEOTIDE SEQUENCE [LARGE SCALE GENOMIC DNA]</scope>
    <source>
        <strain evidence="2 3">GSE09</strain>
    </source>
</reference>
<dbReference type="Proteomes" id="UP000093276">
    <property type="component" value="Chromosome"/>
</dbReference>
<evidence type="ECO:0000256" key="1">
    <source>
        <dbReference type="SAM" id="SignalP"/>
    </source>
</evidence>
<protein>
    <submittedName>
        <fullName evidence="2">Uncharacterized protein</fullName>
    </submittedName>
</protein>
<proteinExistence type="predicted"/>
<dbReference type="RefSeq" id="WP_066032869.1">
    <property type="nucleotide sequence ID" value="NZ_CP016907.1"/>
</dbReference>
<evidence type="ECO:0000313" key="2">
    <source>
        <dbReference type="EMBL" id="AOC94223.1"/>
    </source>
</evidence>
<sequence>MKTCITIIFLMLLAPLSAQNDTIFFDKNWKTSNKEIAFYYRIKPLKVKTKDAIGYKIKNIDSLFIIKDYYLINNQLQFQGYSSDYKAEQLFGRAEWFNKDGKMIDSNNFDYKKNTNNSKFKIPEWPIIYLNYSIADKSLFTGGLEFCLDCKNKNKLFLGAGYGITNSYNGKYYGLPDIHLSYNTDYLLFVKAGSSSKNAYAVGGLTVFNMIDLGLGYSFAYNKEKIPTYEGFTASISFRISKNKNVYTKLNIIQ</sequence>
<organism evidence="2 3">
    <name type="scientific">Flavobacterium anhuiense</name>
    <dbReference type="NCBI Taxonomy" id="459526"/>
    <lineage>
        <taxon>Bacteria</taxon>
        <taxon>Pseudomonadati</taxon>
        <taxon>Bacteroidota</taxon>
        <taxon>Flavobacteriia</taxon>
        <taxon>Flavobacteriales</taxon>
        <taxon>Flavobacteriaceae</taxon>
        <taxon>Flavobacterium</taxon>
    </lineage>
</organism>
<dbReference type="EMBL" id="CP016907">
    <property type="protein sequence ID" value="AOC94223.1"/>
    <property type="molecule type" value="Genomic_DNA"/>
</dbReference>